<sequence length="788" mass="89659">MDPFTLRLNFLPEGQEEETSRKLLEPFGPATILSFKRGFSMVQLENRAKCDAAIEALQGKDMGKGRLNISFADPNENMATLNIGGFKTEPTNDFIISLIQSSTTEKITPAGILLTKEKSGAPFALVDILGKHAKEVKAKAKEPGLFDTDGTTKLTVSDSKRKAVTVKPPPTSTPAQTPSPNQAPKESPKPQDTFDPTQFAAPGQLTDSFPPPMVNDQNTPEIMASHEKVLSEWGASVVTRFPPEPNGFLHIGHAKALFLDFGLALQAQQKATPNRPEGLTYLRFDDTNPKGETQEYIDAIIEATTGYLGYKPWKITYTSDYFDQLYDFAIRLIREGKAYVDHSTKAEIKQGRDERTESRYRNRTPEENQKLFLDMQKGVYAEGDCVLRLKMDMKHNNPNMRDAIIYRIMYLPHLRTGDKWCIYPTYDFSHCIIDSLEHVTHSMCTLEFEIRRDSYFWLLDALNLYKPIVWEMSRLNITHSVMSKRRVNALVKKGLVSGWDDPRLTTLAGLRRRGFTKEIMNSFVRRVGITRNENIIDYQLLEHCARLYLDQIARRKMAVLDPIRVEITNFEEGRTDEEKKRPFDLISAPDFPRNPTGPSRPMPFSPVVFIDRSDFQEVDSKNYYGLAPNKEVALKYGPNFVCDEFHKDAKGNVTLIRGHIDRKKSNKPKGNLTWVAQVTAEMDPENVIGVSPVPCEVHCYDHLFTTAEVDDTNWLNELNPSSHLVYPNAIVERSLVDVKREECFQFERVGFFCCDLHSTTKEQANSEANMKLIFNRTVSLREGEKKNL</sequence>
<dbReference type="Pfam" id="PF20974">
    <property type="entry name" value="tRNA-synt_1c_C2"/>
    <property type="match status" value="1"/>
</dbReference>
<evidence type="ECO:0000259" key="11">
    <source>
        <dbReference type="PROSITE" id="PS50102"/>
    </source>
</evidence>
<keyword evidence="5 9" id="KW-0648">Protein biosynthesis</keyword>
<evidence type="ECO:0000313" key="12">
    <source>
        <dbReference type="EMBL" id="KAK2964872.1"/>
    </source>
</evidence>
<gene>
    <name evidence="12" type="ORF">BLNAU_173</name>
</gene>
<dbReference type="Pfam" id="PF00749">
    <property type="entry name" value="tRNA-synt_1c"/>
    <property type="match status" value="1"/>
</dbReference>
<dbReference type="InterPro" id="IPR050132">
    <property type="entry name" value="Gln/Glu-tRNA_Ligase"/>
</dbReference>
<dbReference type="InterPro" id="IPR020059">
    <property type="entry name" value="Glu/Gln-tRNA-synth_Ib_codon-bd"/>
</dbReference>
<dbReference type="SUPFAM" id="SSF52374">
    <property type="entry name" value="Nucleotidylyl transferase"/>
    <property type="match status" value="1"/>
</dbReference>
<comment type="similarity">
    <text evidence="9">Belongs to the class-I aminoacyl-tRNA synthetase family.</text>
</comment>
<dbReference type="InterPro" id="IPR004514">
    <property type="entry name" value="Gln-tRNA-synth"/>
</dbReference>
<dbReference type="PROSITE" id="PS50102">
    <property type="entry name" value="RRM"/>
    <property type="match status" value="1"/>
</dbReference>
<dbReference type="Gene3D" id="3.30.70.330">
    <property type="match status" value="1"/>
</dbReference>
<dbReference type="InterPro" id="IPR000504">
    <property type="entry name" value="RRM_dom"/>
</dbReference>
<evidence type="ECO:0000256" key="10">
    <source>
        <dbReference type="SAM" id="MobiDB-lite"/>
    </source>
</evidence>
<dbReference type="EC" id="6.1.1.18" evidence="1"/>
<dbReference type="InterPro" id="IPR020056">
    <property type="entry name" value="Rbsml_bL25/Gln-tRNA_synth_N"/>
</dbReference>
<dbReference type="InterPro" id="IPR001412">
    <property type="entry name" value="aa-tRNA-synth_I_CS"/>
</dbReference>
<dbReference type="PROSITE" id="PS00178">
    <property type="entry name" value="AA_TRNA_LIGASE_I"/>
    <property type="match status" value="1"/>
</dbReference>
<dbReference type="Proteomes" id="UP001281761">
    <property type="component" value="Unassembled WGS sequence"/>
</dbReference>
<dbReference type="SUPFAM" id="SSF54928">
    <property type="entry name" value="RNA-binding domain, RBD"/>
    <property type="match status" value="1"/>
</dbReference>
<dbReference type="Gene3D" id="2.40.240.10">
    <property type="entry name" value="Ribosomal Protein L25, Chain P"/>
    <property type="match status" value="2"/>
</dbReference>
<accession>A0ABQ9YMA1</accession>
<evidence type="ECO:0000256" key="5">
    <source>
        <dbReference type="ARBA" id="ARBA00022917"/>
    </source>
</evidence>
<dbReference type="GO" id="GO:0004819">
    <property type="term" value="F:glutamine-tRNA ligase activity"/>
    <property type="evidence" value="ECO:0007669"/>
    <property type="project" value="UniProtKB-EC"/>
</dbReference>
<feature type="domain" description="RRM" evidence="11">
    <location>
        <begin position="4"/>
        <end position="74"/>
    </location>
</feature>
<evidence type="ECO:0000256" key="9">
    <source>
        <dbReference type="RuleBase" id="RU363037"/>
    </source>
</evidence>
<comment type="caution">
    <text evidence="12">The sequence shown here is derived from an EMBL/GenBank/DDBJ whole genome shotgun (WGS) entry which is preliminary data.</text>
</comment>
<dbReference type="SUPFAM" id="SSF50715">
    <property type="entry name" value="Ribosomal protein L25-like"/>
    <property type="match status" value="1"/>
</dbReference>
<evidence type="ECO:0000256" key="6">
    <source>
        <dbReference type="ARBA" id="ARBA00023146"/>
    </source>
</evidence>
<organism evidence="12 13">
    <name type="scientific">Blattamonas nauphoetae</name>
    <dbReference type="NCBI Taxonomy" id="2049346"/>
    <lineage>
        <taxon>Eukaryota</taxon>
        <taxon>Metamonada</taxon>
        <taxon>Preaxostyla</taxon>
        <taxon>Oxymonadida</taxon>
        <taxon>Blattamonas</taxon>
    </lineage>
</organism>
<evidence type="ECO:0000256" key="8">
    <source>
        <dbReference type="PROSITE-ProRule" id="PRU00176"/>
    </source>
</evidence>
<keyword evidence="3 9" id="KW-0547">Nucleotide-binding</keyword>
<keyword evidence="2 9" id="KW-0436">Ligase</keyword>
<dbReference type="PANTHER" id="PTHR43097:SF4">
    <property type="entry name" value="GLUTAMINE--TRNA LIGASE"/>
    <property type="match status" value="1"/>
</dbReference>
<evidence type="ECO:0000256" key="2">
    <source>
        <dbReference type="ARBA" id="ARBA00022598"/>
    </source>
</evidence>
<evidence type="ECO:0000256" key="4">
    <source>
        <dbReference type="ARBA" id="ARBA00022840"/>
    </source>
</evidence>
<evidence type="ECO:0000313" key="13">
    <source>
        <dbReference type="Proteomes" id="UP001281761"/>
    </source>
</evidence>
<feature type="region of interest" description="Disordered" evidence="10">
    <location>
        <begin position="144"/>
        <end position="211"/>
    </location>
</feature>
<proteinExistence type="inferred from homology"/>
<dbReference type="InterPro" id="IPR020058">
    <property type="entry name" value="Glu/Gln-tRNA-synth_Ib_cat-dom"/>
</dbReference>
<evidence type="ECO:0000256" key="1">
    <source>
        <dbReference type="ARBA" id="ARBA00012836"/>
    </source>
</evidence>
<name>A0ABQ9YMA1_9EUKA</name>
<reference evidence="12 13" key="1">
    <citation type="journal article" date="2022" name="bioRxiv">
        <title>Genomics of Preaxostyla Flagellates Illuminates Evolutionary Transitions and the Path Towards Mitochondrial Loss.</title>
        <authorList>
            <person name="Novak L.V.F."/>
            <person name="Treitli S.C."/>
            <person name="Pyrih J."/>
            <person name="Halakuc P."/>
            <person name="Pipaliya S.V."/>
            <person name="Vacek V."/>
            <person name="Brzon O."/>
            <person name="Soukal P."/>
            <person name="Eme L."/>
            <person name="Dacks J.B."/>
            <person name="Karnkowska A."/>
            <person name="Elias M."/>
            <person name="Hampl V."/>
        </authorList>
    </citation>
    <scope>NUCLEOTIDE SEQUENCE [LARGE SCALE GENOMIC DNA]</scope>
    <source>
        <strain evidence="12">NAU3</strain>
        <tissue evidence="12">Gut</tissue>
    </source>
</reference>
<keyword evidence="6 9" id="KW-0030">Aminoacyl-tRNA synthetase</keyword>
<dbReference type="InterPro" id="IPR049437">
    <property type="entry name" value="tRNA-synt_1c_C2"/>
</dbReference>
<dbReference type="PANTHER" id="PTHR43097">
    <property type="entry name" value="GLUTAMINE-TRNA LIGASE"/>
    <property type="match status" value="1"/>
</dbReference>
<evidence type="ECO:0000256" key="7">
    <source>
        <dbReference type="ARBA" id="ARBA00048270"/>
    </source>
</evidence>
<dbReference type="InterPro" id="IPR012677">
    <property type="entry name" value="Nucleotide-bd_a/b_plait_sf"/>
</dbReference>
<dbReference type="InterPro" id="IPR011035">
    <property type="entry name" value="Ribosomal_bL25/Gln-tRNA_synth"/>
</dbReference>
<keyword evidence="13" id="KW-1185">Reference proteome</keyword>
<keyword evidence="4 9" id="KW-0067">ATP-binding</keyword>
<dbReference type="NCBIfam" id="TIGR00440">
    <property type="entry name" value="glnS"/>
    <property type="match status" value="1"/>
</dbReference>
<dbReference type="InterPro" id="IPR014729">
    <property type="entry name" value="Rossmann-like_a/b/a_fold"/>
</dbReference>
<comment type="catalytic activity">
    <reaction evidence="7">
        <text>tRNA(Gln) + L-glutamine + ATP = L-glutaminyl-tRNA(Gln) + AMP + diphosphate</text>
        <dbReference type="Rhea" id="RHEA:20121"/>
        <dbReference type="Rhea" id="RHEA-COMP:9662"/>
        <dbReference type="Rhea" id="RHEA-COMP:9681"/>
        <dbReference type="ChEBI" id="CHEBI:30616"/>
        <dbReference type="ChEBI" id="CHEBI:33019"/>
        <dbReference type="ChEBI" id="CHEBI:58359"/>
        <dbReference type="ChEBI" id="CHEBI:78442"/>
        <dbReference type="ChEBI" id="CHEBI:78521"/>
        <dbReference type="ChEBI" id="CHEBI:456215"/>
        <dbReference type="EC" id="6.1.1.18"/>
    </reaction>
</comment>
<dbReference type="InterPro" id="IPR035979">
    <property type="entry name" value="RBD_domain_sf"/>
</dbReference>
<protein>
    <recommendedName>
        <fullName evidence="1">glutamine--tRNA ligase</fullName>
        <ecNumber evidence="1">6.1.1.18</ecNumber>
    </recommendedName>
</protein>
<evidence type="ECO:0000256" key="3">
    <source>
        <dbReference type="ARBA" id="ARBA00022741"/>
    </source>
</evidence>
<dbReference type="Gene3D" id="3.40.50.620">
    <property type="entry name" value="HUPs"/>
    <property type="match status" value="1"/>
</dbReference>
<dbReference type="Pfam" id="PF03950">
    <property type="entry name" value="tRNA-synt_1c_C"/>
    <property type="match status" value="1"/>
</dbReference>
<keyword evidence="8" id="KW-0694">RNA-binding</keyword>
<dbReference type="EMBL" id="JARBJD010000001">
    <property type="protein sequence ID" value="KAK2964872.1"/>
    <property type="molecule type" value="Genomic_DNA"/>
</dbReference>